<dbReference type="EMBL" id="CATOUU010000370">
    <property type="protein sequence ID" value="CAI9926716.1"/>
    <property type="molecule type" value="Genomic_DNA"/>
</dbReference>
<name>A0AA86NW35_9EUKA</name>
<evidence type="ECO:0000313" key="1">
    <source>
        <dbReference type="EMBL" id="CAI9926716.1"/>
    </source>
</evidence>
<evidence type="ECO:0000313" key="3">
    <source>
        <dbReference type="Proteomes" id="UP001642409"/>
    </source>
</evidence>
<keyword evidence="3" id="KW-1185">Reference proteome</keyword>
<dbReference type="AlphaFoldDB" id="A0AA86NW35"/>
<organism evidence="1">
    <name type="scientific">Hexamita inflata</name>
    <dbReference type="NCBI Taxonomy" id="28002"/>
    <lineage>
        <taxon>Eukaryota</taxon>
        <taxon>Metamonada</taxon>
        <taxon>Diplomonadida</taxon>
        <taxon>Hexamitidae</taxon>
        <taxon>Hexamitinae</taxon>
        <taxon>Hexamita</taxon>
    </lineage>
</organism>
<gene>
    <name evidence="1" type="ORF">HINF_LOCUS14361</name>
    <name evidence="2" type="ORF">HINF_LOCUS66353</name>
</gene>
<dbReference type="Proteomes" id="UP001642409">
    <property type="component" value="Unassembled WGS sequence"/>
</dbReference>
<proteinExistence type="predicted"/>
<protein>
    <submittedName>
        <fullName evidence="2">Hypothetical_protein</fullName>
    </submittedName>
</protein>
<sequence>MFSFQILVTSQQYSVIMNGILRSKSWISNKFIRLTGSLQVRYNSSHDVNVLKARNSRHTSRLPSKLASRVMSSNNLLQTIQEPQANQNKINIEVYVSKVFDDSNLFMDRKLNSPCKVSTFKFRGNTVILTAQLDDLLEQSKFK</sequence>
<reference evidence="2 3" key="2">
    <citation type="submission" date="2024-07" db="EMBL/GenBank/DDBJ databases">
        <authorList>
            <person name="Akdeniz Z."/>
        </authorList>
    </citation>
    <scope>NUCLEOTIDE SEQUENCE [LARGE SCALE GENOMIC DNA]</scope>
</reference>
<comment type="caution">
    <text evidence="1">The sequence shown here is derived from an EMBL/GenBank/DDBJ whole genome shotgun (WGS) entry which is preliminary data.</text>
</comment>
<dbReference type="EMBL" id="CAXDID020000446">
    <property type="protein sequence ID" value="CAL6092622.1"/>
    <property type="molecule type" value="Genomic_DNA"/>
</dbReference>
<accession>A0AA86NW35</accession>
<reference evidence="1" key="1">
    <citation type="submission" date="2023-06" db="EMBL/GenBank/DDBJ databases">
        <authorList>
            <person name="Kurt Z."/>
        </authorList>
    </citation>
    <scope>NUCLEOTIDE SEQUENCE</scope>
</reference>
<evidence type="ECO:0000313" key="2">
    <source>
        <dbReference type="EMBL" id="CAL6092622.1"/>
    </source>
</evidence>